<proteinExistence type="predicted"/>
<dbReference type="SUPFAM" id="SSF50998">
    <property type="entry name" value="Quinoprotein alcohol dehydrogenase-like"/>
    <property type="match status" value="1"/>
</dbReference>
<sequence length="436" mass="44408">MALLGACAERELILPGERFDVRAPLEASVPTEETPTPTDSTNLVVNVSQPIALPAATANAAWTHRAGNAQHLAPHGALNAQPARVWSANIGAGNTRRNRIAAAPVVAEGRIFTIDSATRMAATSASGQPLWLADLTPETDRGGGISGGGLAFGEGRIYATTGYGELLALDPATGGVIWRQRLGAPVAGAPTVADGVVYVVARDSSAWAVEADSGRLRWHLPASPAAAGMIGAAGPAVTPQAVLFPFASGEVVAALKLGGTRLWTAHVAGERLGRAYNAISDITGDPVVAGGVTYVGNQAGRTVALDTASGDQLWSATEGAYGPVLPVGDSVFLVSDEARLVRLDAATGAVIWAVEMPYFTKEKARQRKAIFAHYGPVLAGGRIAVVSSDGALRLFSPLDGSLVASADIPGGAASAPALAGGVLYVVGGNGQLHAFR</sequence>
<keyword evidence="3" id="KW-1185">Reference proteome</keyword>
<feature type="domain" description="Pyrrolo-quinoline quinone repeat" evidence="1">
    <location>
        <begin position="376"/>
        <end position="435"/>
    </location>
</feature>
<dbReference type="InterPro" id="IPR002372">
    <property type="entry name" value="PQQ_rpt_dom"/>
</dbReference>
<evidence type="ECO:0000313" key="2">
    <source>
        <dbReference type="EMBL" id="NUB43395.1"/>
    </source>
</evidence>
<gene>
    <name evidence="2" type="ORF">GEU84_003275</name>
</gene>
<reference evidence="2" key="1">
    <citation type="submission" date="2020-05" db="EMBL/GenBank/DDBJ databases">
        <title>Fertoebacter nigrum gen. nov., sp. nov., a new member of the family Rhodobacteraceae.</title>
        <authorList>
            <person name="Szuroczki S."/>
            <person name="Abbaszade G."/>
            <person name="Buni D."/>
            <person name="Schumann P."/>
            <person name="Toth E."/>
        </authorList>
    </citation>
    <scope>NUCLEOTIDE SEQUENCE</scope>
    <source>
        <strain evidence="2">RG-N-1a</strain>
    </source>
</reference>
<evidence type="ECO:0000313" key="3">
    <source>
        <dbReference type="Proteomes" id="UP000484076"/>
    </source>
</evidence>
<name>A0A8X8KMW4_9RHOB</name>
<dbReference type="Proteomes" id="UP000484076">
    <property type="component" value="Unassembled WGS sequence"/>
</dbReference>
<dbReference type="PANTHER" id="PTHR34512:SF30">
    <property type="entry name" value="OUTER MEMBRANE PROTEIN ASSEMBLY FACTOR BAMB"/>
    <property type="match status" value="1"/>
</dbReference>
<dbReference type="InterPro" id="IPR011047">
    <property type="entry name" value="Quinoprotein_ADH-like_sf"/>
</dbReference>
<dbReference type="InterPro" id="IPR015943">
    <property type="entry name" value="WD40/YVTN_repeat-like_dom_sf"/>
</dbReference>
<dbReference type="AlphaFoldDB" id="A0A8X8KMW4"/>
<comment type="caution">
    <text evidence="2">The sequence shown here is derived from an EMBL/GenBank/DDBJ whole genome shotgun (WGS) entry which is preliminary data.</text>
</comment>
<protein>
    <submittedName>
        <fullName evidence="2">PQQ-binding-like beta-propeller repeat protein</fullName>
    </submittedName>
</protein>
<dbReference type="InterPro" id="IPR018391">
    <property type="entry name" value="PQQ_b-propeller_rpt"/>
</dbReference>
<dbReference type="Gene3D" id="2.130.10.10">
    <property type="entry name" value="YVTN repeat-like/Quinoprotein amine dehydrogenase"/>
    <property type="match status" value="1"/>
</dbReference>
<dbReference type="SMART" id="SM00564">
    <property type="entry name" value="PQQ"/>
    <property type="match status" value="5"/>
</dbReference>
<evidence type="ECO:0000259" key="1">
    <source>
        <dbReference type="Pfam" id="PF13360"/>
    </source>
</evidence>
<feature type="domain" description="Pyrrolo-quinoline quinone repeat" evidence="1">
    <location>
        <begin position="124"/>
        <end position="353"/>
    </location>
</feature>
<dbReference type="Pfam" id="PF13360">
    <property type="entry name" value="PQQ_2"/>
    <property type="match status" value="2"/>
</dbReference>
<dbReference type="PANTHER" id="PTHR34512">
    <property type="entry name" value="CELL SURFACE PROTEIN"/>
    <property type="match status" value="1"/>
</dbReference>
<accession>A0A8X8KMW4</accession>
<dbReference type="EMBL" id="WHUT02000001">
    <property type="protein sequence ID" value="NUB43395.1"/>
    <property type="molecule type" value="Genomic_DNA"/>
</dbReference>
<organism evidence="2 3">
    <name type="scientific">Fertoeibacter niger</name>
    <dbReference type="NCBI Taxonomy" id="2656921"/>
    <lineage>
        <taxon>Bacteria</taxon>
        <taxon>Pseudomonadati</taxon>
        <taxon>Pseudomonadota</taxon>
        <taxon>Alphaproteobacteria</taxon>
        <taxon>Rhodobacterales</taxon>
        <taxon>Paracoccaceae</taxon>
        <taxon>Fertoeibacter</taxon>
    </lineage>
</organism>